<dbReference type="Gene3D" id="3.10.100.10">
    <property type="entry name" value="Mannose-Binding Protein A, subunit A"/>
    <property type="match status" value="1"/>
</dbReference>
<feature type="domain" description="C-type lectin" evidence="2">
    <location>
        <begin position="8"/>
        <end position="127"/>
    </location>
</feature>
<name>U4TWA2_DENPD</name>
<sequence length="133" mass="14924">MGSSFSNYVVSTVRVTWTEAFVLCKQSGMELVSIKTAEEHDAIAQALSHYSTKKGVANGYWISARRFTGNSIVWFNSGKPLIYTNFADGQPDNAGNDEECVEFFMPLEKSYKWNDINCGHKAGYICQVRNECD</sequence>
<gene>
    <name evidence="4" type="ORF">D910_01108</name>
    <name evidence="3" type="ORF">D910_02500</name>
</gene>
<evidence type="ECO:0000313" key="3">
    <source>
        <dbReference type="EMBL" id="ERL85077.1"/>
    </source>
</evidence>
<dbReference type="CDD" id="cd00037">
    <property type="entry name" value="CLECT"/>
    <property type="match status" value="1"/>
</dbReference>
<dbReference type="SMART" id="SM00034">
    <property type="entry name" value="CLECT"/>
    <property type="match status" value="1"/>
</dbReference>
<dbReference type="Proteomes" id="UP000030742">
    <property type="component" value="Unassembled WGS sequence"/>
</dbReference>
<dbReference type="PROSITE" id="PS00615">
    <property type="entry name" value="C_TYPE_LECTIN_1"/>
    <property type="match status" value="1"/>
</dbReference>
<protein>
    <recommendedName>
        <fullName evidence="2">C-type lectin domain-containing protein</fullName>
    </recommendedName>
</protein>
<dbReference type="InterPro" id="IPR018378">
    <property type="entry name" value="C-type_lectin_CS"/>
</dbReference>
<evidence type="ECO:0000256" key="1">
    <source>
        <dbReference type="ARBA" id="ARBA00023157"/>
    </source>
</evidence>
<evidence type="ECO:0000313" key="5">
    <source>
        <dbReference type="Proteomes" id="UP000030742"/>
    </source>
</evidence>
<dbReference type="InterPro" id="IPR016187">
    <property type="entry name" value="CTDL_fold"/>
</dbReference>
<dbReference type="SUPFAM" id="SSF56436">
    <property type="entry name" value="C-type lectin-like"/>
    <property type="match status" value="1"/>
</dbReference>
<accession>U4TWA2</accession>
<dbReference type="InterPro" id="IPR050111">
    <property type="entry name" value="C-type_lectin/snaclec_domain"/>
</dbReference>
<keyword evidence="1" id="KW-1015">Disulfide bond</keyword>
<dbReference type="EMBL" id="KI209997">
    <property type="protein sequence ID" value="ERL96122.1"/>
    <property type="molecule type" value="Genomic_DNA"/>
</dbReference>
<proteinExistence type="predicted"/>
<dbReference type="PROSITE" id="PS50041">
    <property type="entry name" value="C_TYPE_LECTIN_2"/>
    <property type="match status" value="1"/>
</dbReference>
<dbReference type="InterPro" id="IPR016186">
    <property type="entry name" value="C-type_lectin-like/link_sf"/>
</dbReference>
<organism evidence="3 5">
    <name type="scientific">Dendroctonus ponderosae</name>
    <name type="common">Mountain pine beetle</name>
    <dbReference type="NCBI Taxonomy" id="77166"/>
    <lineage>
        <taxon>Eukaryota</taxon>
        <taxon>Metazoa</taxon>
        <taxon>Ecdysozoa</taxon>
        <taxon>Arthropoda</taxon>
        <taxon>Hexapoda</taxon>
        <taxon>Insecta</taxon>
        <taxon>Pterygota</taxon>
        <taxon>Neoptera</taxon>
        <taxon>Endopterygota</taxon>
        <taxon>Coleoptera</taxon>
        <taxon>Polyphaga</taxon>
        <taxon>Cucujiformia</taxon>
        <taxon>Curculionidae</taxon>
        <taxon>Scolytinae</taxon>
        <taxon>Dendroctonus</taxon>
    </lineage>
</organism>
<dbReference type="OrthoDB" id="7962197at2759"/>
<dbReference type="AlphaFoldDB" id="U4TWA2"/>
<dbReference type="EMBL" id="KB631655">
    <property type="protein sequence ID" value="ERL85077.1"/>
    <property type="molecule type" value="Genomic_DNA"/>
</dbReference>
<dbReference type="InterPro" id="IPR001304">
    <property type="entry name" value="C-type_lectin-like"/>
</dbReference>
<dbReference type="PANTHER" id="PTHR22803">
    <property type="entry name" value="MANNOSE, PHOSPHOLIPASE, LECTIN RECEPTOR RELATED"/>
    <property type="match status" value="1"/>
</dbReference>
<evidence type="ECO:0000259" key="2">
    <source>
        <dbReference type="PROSITE" id="PS50041"/>
    </source>
</evidence>
<reference evidence="3 5" key="1">
    <citation type="journal article" date="2013" name="Genome Biol.">
        <title>Draft genome of the mountain pine beetle, Dendroctonus ponderosae Hopkins, a major forest pest.</title>
        <authorList>
            <person name="Keeling C.I."/>
            <person name="Yuen M.M."/>
            <person name="Liao N.Y."/>
            <person name="Docking T.R."/>
            <person name="Chan S.K."/>
            <person name="Taylor G.A."/>
            <person name="Palmquist D.L."/>
            <person name="Jackman S.D."/>
            <person name="Nguyen A."/>
            <person name="Li M."/>
            <person name="Henderson H."/>
            <person name="Janes J.K."/>
            <person name="Zhao Y."/>
            <person name="Pandoh P."/>
            <person name="Moore R."/>
            <person name="Sperling F.A."/>
            <person name="Huber D.P."/>
            <person name="Birol I."/>
            <person name="Jones S.J."/>
            <person name="Bohlmann J."/>
        </authorList>
    </citation>
    <scope>NUCLEOTIDE SEQUENCE</scope>
</reference>
<evidence type="ECO:0000313" key="4">
    <source>
        <dbReference type="EMBL" id="ERL96122.1"/>
    </source>
</evidence>
<dbReference type="Pfam" id="PF00059">
    <property type="entry name" value="Lectin_C"/>
    <property type="match status" value="1"/>
</dbReference>